<proteinExistence type="inferred from homology"/>
<dbReference type="SUPFAM" id="SSF81296">
    <property type="entry name" value="E set domains"/>
    <property type="match status" value="1"/>
</dbReference>
<evidence type="ECO:0000313" key="6">
    <source>
        <dbReference type="Proteomes" id="UP000280444"/>
    </source>
</evidence>
<dbReference type="InterPro" id="IPR014756">
    <property type="entry name" value="Ig_E-set"/>
</dbReference>
<dbReference type="NCBIfam" id="TIGR02100">
    <property type="entry name" value="glgX_debranch"/>
    <property type="match status" value="1"/>
</dbReference>
<name>A0A3P1SCV6_9ACTO</name>
<dbReference type="Gene3D" id="2.60.40.10">
    <property type="entry name" value="Immunoglobulins"/>
    <property type="match status" value="1"/>
</dbReference>
<evidence type="ECO:0000256" key="2">
    <source>
        <dbReference type="ARBA" id="ARBA00022801"/>
    </source>
</evidence>
<dbReference type="Gene3D" id="3.20.20.80">
    <property type="entry name" value="Glycosidases"/>
    <property type="match status" value="1"/>
</dbReference>
<dbReference type="InterPro" id="IPR006047">
    <property type="entry name" value="GH13_cat_dom"/>
</dbReference>
<dbReference type="InterPro" id="IPR044505">
    <property type="entry name" value="GlgX_Isoamylase_N_E_set"/>
</dbReference>
<comment type="similarity">
    <text evidence="1">Belongs to the glycosyl hydrolase 13 family.</text>
</comment>
<evidence type="ECO:0000259" key="4">
    <source>
        <dbReference type="SMART" id="SM00642"/>
    </source>
</evidence>
<dbReference type="Proteomes" id="UP000280444">
    <property type="component" value="Unassembled WGS sequence"/>
</dbReference>
<comment type="caution">
    <text evidence="5">The sequence shown here is derived from an EMBL/GenBank/DDBJ whole genome shotgun (WGS) entry which is preliminary data.</text>
</comment>
<dbReference type="SUPFAM" id="SSF51011">
    <property type="entry name" value="Glycosyl hydrolase domain"/>
    <property type="match status" value="1"/>
</dbReference>
<keyword evidence="6" id="KW-1185">Reference proteome</keyword>
<dbReference type="CDD" id="cd11326">
    <property type="entry name" value="AmyAc_Glg_debranch"/>
    <property type="match status" value="1"/>
</dbReference>
<dbReference type="EMBL" id="RQZF01000009">
    <property type="protein sequence ID" value="RRC94864.1"/>
    <property type="molecule type" value="Genomic_DNA"/>
</dbReference>
<dbReference type="InterPro" id="IPR013783">
    <property type="entry name" value="Ig-like_fold"/>
</dbReference>
<organism evidence="5 6">
    <name type="scientific">Schaalia canis</name>
    <dbReference type="NCBI Taxonomy" id="100469"/>
    <lineage>
        <taxon>Bacteria</taxon>
        <taxon>Bacillati</taxon>
        <taxon>Actinomycetota</taxon>
        <taxon>Actinomycetes</taxon>
        <taxon>Actinomycetales</taxon>
        <taxon>Actinomycetaceae</taxon>
        <taxon>Schaalia</taxon>
    </lineage>
</organism>
<dbReference type="SMART" id="SM00642">
    <property type="entry name" value="Aamy"/>
    <property type="match status" value="1"/>
</dbReference>
<keyword evidence="2" id="KW-0378">Hydrolase</keyword>
<dbReference type="Gene3D" id="2.60.40.1180">
    <property type="entry name" value="Golgi alpha-mannosidase II"/>
    <property type="match status" value="1"/>
</dbReference>
<dbReference type="RefSeq" id="WP_124871390.1">
    <property type="nucleotide sequence ID" value="NZ_RQZF01000009.1"/>
</dbReference>
<dbReference type="InterPro" id="IPR017853">
    <property type="entry name" value="GH"/>
</dbReference>
<dbReference type="InterPro" id="IPR011837">
    <property type="entry name" value="Glycogen_debranch_GlgX"/>
</dbReference>
<protein>
    <submittedName>
        <fullName evidence="5">Glycogen debranching enzyme GlgX</fullName>
    </submittedName>
</protein>
<dbReference type="CDD" id="cd02856">
    <property type="entry name" value="E_set_GDE_Isoamylase_N"/>
    <property type="match status" value="1"/>
</dbReference>
<dbReference type="Pfam" id="PF02922">
    <property type="entry name" value="CBM_48"/>
    <property type="match status" value="1"/>
</dbReference>
<dbReference type="SUPFAM" id="SSF51445">
    <property type="entry name" value="(Trans)glycosidases"/>
    <property type="match status" value="1"/>
</dbReference>
<feature type="domain" description="Glycosyl hydrolase family 13 catalytic" evidence="4">
    <location>
        <begin position="171"/>
        <end position="612"/>
    </location>
</feature>
<reference evidence="5 6" key="1">
    <citation type="submission" date="2018-11" db="EMBL/GenBank/DDBJ databases">
        <title>Genomes From Bacteria Associated with the Canine Oral Cavity: a Test Case for Automated Genome-Based Taxonomic Assignment.</title>
        <authorList>
            <person name="Coil D.A."/>
            <person name="Jospin G."/>
            <person name="Darling A.E."/>
            <person name="Wallis C."/>
            <person name="Davis I.J."/>
            <person name="Harris S."/>
            <person name="Eisen J.A."/>
            <person name="Holcombe L.J."/>
            <person name="O'Flynn C."/>
        </authorList>
    </citation>
    <scope>NUCLEOTIDE SEQUENCE [LARGE SCALE GENOMIC DNA]</scope>
    <source>
        <strain evidence="5 6">OH770</strain>
    </source>
</reference>
<gene>
    <name evidence="5" type="primary">glgX</name>
    <name evidence="5" type="ORF">EII11_08295</name>
</gene>
<dbReference type="AlphaFoldDB" id="A0A3P1SCV6"/>
<dbReference type="GO" id="GO:0004135">
    <property type="term" value="F:amylo-alpha-1,6-glucosidase activity"/>
    <property type="evidence" value="ECO:0007669"/>
    <property type="project" value="InterPro"/>
</dbReference>
<accession>A0A3P1SCV6</accession>
<dbReference type="OrthoDB" id="3236218at2"/>
<dbReference type="PANTHER" id="PTHR43002">
    <property type="entry name" value="GLYCOGEN DEBRANCHING ENZYME"/>
    <property type="match status" value="1"/>
</dbReference>
<keyword evidence="3" id="KW-0326">Glycosidase</keyword>
<evidence type="ECO:0000256" key="3">
    <source>
        <dbReference type="ARBA" id="ARBA00023295"/>
    </source>
</evidence>
<evidence type="ECO:0000313" key="5">
    <source>
        <dbReference type="EMBL" id="RRC94864.1"/>
    </source>
</evidence>
<dbReference type="InterPro" id="IPR004193">
    <property type="entry name" value="Glyco_hydro_13_N"/>
</dbReference>
<sequence length="748" mass="82793">MFTAHPLTVPNPLPEKLGVHYQDGALNIAVVATHATSVDFCVFPGGDLSHEERYTLLGPDNGVWHGRLEGYGVGTRYGFRVDGPWDPDSGLFHNPAKLLIDPYARGLDGEVNVSPEIYAHVVNSDLAPTSQPPSRSELDSAGHVPFSVVVDSSFPIASKPRTPWKDTVLYEIHVKGFTQEMPEVPADLRGTYAGLAHPASIAHMKSLGITAVELLPVHVKHEETFLTTRGLTNYWGYSTLNFFSPEASYATAIAQERGPQAVVDEFRGMVSILHQAGIEVILDVVYNHTCEGNNDGPSLSWRGLDNFVYYRHSAERPRHIVDVTGCGNTVAVDHGRAMQMVLDSLRYWSEEMGVDGFRFDLAATLGRFADGYTPAHPLLMAIATDATLSLDKLIAEPWDVGMGGWQTGNFPPPFSEWNDRFRDSVRNFWLVDMRELAAGRCAPGPNDLATRLQGSEDLFGNGVGYLRGPRASVNFVTAHDGFTLSDLTCFDHKHNMANLEENRDGTNDNRSWNHGIEGTTSRGPVDGVLNPDIAELIEDLMPTRLRTRRNILATLLVAAGTPMILGGDEICRTQFGNNNAYCQDNEISWVDWTLDQAQRDMFDTTRWLLYLRRHFPALRPDDFGKGQALNGDSIPDVSWWTAEGERMPDHGWGEQHNRVFQLMRSGQHWGGDDALIVINGTLEPRTVQFPVGHKKGWSIAFDSAWTTPLDGGIDVNALDGHTTPEFKMLKSDKTSIQLEPQSVVILLS</sequence>
<dbReference type="InterPro" id="IPR013780">
    <property type="entry name" value="Glyco_hydro_b"/>
</dbReference>
<evidence type="ECO:0000256" key="1">
    <source>
        <dbReference type="ARBA" id="ARBA00008061"/>
    </source>
</evidence>
<dbReference type="GO" id="GO:0005980">
    <property type="term" value="P:glycogen catabolic process"/>
    <property type="evidence" value="ECO:0007669"/>
    <property type="project" value="InterPro"/>
</dbReference>